<dbReference type="EMBL" id="GBXM01055312">
    <property type="protein sequence ID" value="JAH53265.1"/>
    <property type="molecule type" value="Transcribed_RNA"/>
</dbReference>
<evidence type="ECO:0000313" key="1">
    <source>
        <dbReference type="EMBL" id="JAH53265.1"/>
    </source>
</evidence>
<organism evidence="1">
    <name type="scientific">Anguilla anguilla</name>
    <name type="common">European freshwater eel</name>
    <name type="synonym">Muraena anguilla</name>
    <dbReference type="NCBI Taxonomy" id="7936"/>
    <lineage>
        <taxon>Eukaryota</taxon>
        <taxon>Metazoa</taxon>
        <taxon>Chordata</taxon>
        <taxon>Craniata</taxon>
        <taxon>Vertebrata</taxon>
        <taxon>Euteleostomi</taxon>
        <taxon>Actinopterygii</taxon>
        <taxon>Neopterygii</taxon>
        <taxon>Teleostei</taxon>
        <taxon>Anguilliformes</taxon>
        <taxon>Anguillidae</taxon>
        <taxon>Anguilla</taxon>
    </lineage>
</organism>
<reference evidence="1" key="2">
    <citation type="journal article" date="2015" name="Fish Shellfish Immunol.">
        <title>Early steps in the European eel (Anguilla anguilla)-Vibrio vulnificus interaction in the gills: Role of the RtxA13 toxin.</title>
        <authorList>
            <person name="Callol A."/>
            <person name="Pajuelo D."/>
            <person name="Ebbesson L."/>
            <person name="Teles M."/>
            <person name="MacKenzie S."/>
            <person name="Amaro C."/>
        </authorList>
    </citation>
    <scope>NUCLEOTIDE SEQUENCE</scope>
</reference>
<protein>
    <submittedName>
        <fullName evidence="1">Uncharacterized protein</fullName>
    </submittedName>
</protein>
<name>A0A0E9TK86_ANGAN</name>
<reference evidence="1" key="1">
    <citation type="submission" date="2014-11" db="EMBL/GenBank/DDBJ databases">
        <authorList>
            <person name="Amaro Gonzalez C."/>
        </authorList>
    </citation>
    <scope>NUCLEOTIDE SEQUENCE</scope>
</reference>
<proteinExistence type="predicted"/>
<sequence>MAYLPSQFWMSSR</sequence>
<accession>A0A0E9TK86</accession>